<proteinExistence type="predicted"/>
<feature type="non-terminal residue" evidence="1">
    <location>
        <position position="104"/>
    </location>
</feature>
<evidence type="ECO:0000313" key="1">
    <source>
        <dbReference type="EMBL" id="CAH2329346.1"/>
    </source>
</evidence>
<dbReference type="EMBL" id="OW240925">
    <property type="protein sequence ID" value="CAH2329346.1"/>
    <property type="molecule type" value="Genomic_DNA"/>
</dbReference>
<organism evidence="1 2">
    <name type="scientific">Pelobates cultripes</name>
    <name type="common">Western spadefoot toad</name>
    <dbReference type="NCBI Taxonomy" id="61616"/>
    <lineage>
        <taxon>Eukaryota</taxon>
        <taxon>Metazoa</taxon>
        <taxon>Chordata</taxon>
        <taxon>Craniata</taxon>
        <taxon>Vertebrata</taxon>
        <taxon>Euteleostomi</taxon>
        <taxon>Amphibia</taxon>
        <taxon>Batrachia</taxon>
        <taxon>Anura</taxon>
        <taxon>Pelobatoidea</taxon>
        <taxon>Pelobatidae</taxon>
        <taxon>Pelobates</taxon>
    </lineage>
</organism>
<dbReference type="Proteomes" id="UP001295444">
    <property type="component" value="Chromosome 14"/>
</dbReference>
<protein>
    <submittedName>
        <fullName evidence="1">Uncharacterized protein</fullName>
    </submittedName>
</protein>
<accession>A0AAD1TS26</accession>
<sequence>NLSRKEQRAIKEMGKKKQILKDLKQNASIIIKPADKGGGVVIMDNEAYINEIRRQLQDTTTYQKLNKNPTVEIKIKYENFLQEGLENEILDKNELNSMCQNVSP</sequence>
<dbReference type="AlphaFoldDB" id="A0AAD1TS26"/>
<keyword evidence="2" id="KW-1185">Reference proteome</keyword>
<name>A0AAD1TS26_PELCU</name>
<reference evidence="1" key="1">
    <citation type="submission" date="2022-03" db="EMBL/GenBank/DDBJ databases">
        <authorList>
            <person name="Alioto T."/>
            <person name="Alioto T."/>
            <person name="Gomez Garrido J."/>
        </authorList>
    </citation>
    <scope>NUCLEOTIDE SEQUENCE</scope>
</reference>
<feature type="non-terminal residue" evidence="1">
    <location>
        <position position="1"/>
    </location>
</feature>
<gene>
    <name evidence="1" type="ORF">PECUL_23A011104</name>
</gene>
<evidence type="ECO:0000313" key="2">
    <source>
        <dbReference type="Proteomes" id="UP001295444"/>
    </source>
</evidence>